<keyword evidence="3" id="KW-1185">Reference proteome</keyword>
<dbReference type="AlphaFoldDB" id="A0A1U9Z3P0"/>
<accession>A0A1U9Z3P0</accession>
<dbReference type="InterPro" id="IPR001853">
    <property type="entry name" value="DSBA-like_thioredoxin_dom"/>
</dbReference>
<gene>
    <name evidence="2" type="ORF">Mame_02990</name>
</gene>
<dbReference type="Proteomes" id="UP000191135">
    <property type="component" value="Chromosome"/>
</dbReference>
<dbReference type="PANTHER" id="PTHR13887:SF41">
    <property type="entry name" value="THIOREDOXIN SUPERFAMILY PROTEIN"/>
    <property type="match status" value="1"/>
</dbReference>
<dbReference type="OrthoDB" id="9799122at2"/>
<dbReference type="GO" id="GO:0016853">
    <property type="term" value="F:isomerase activity"/>
    <property type="evidence" value="ECO:0007669"/>
    <property type="project" value="UniProtKB-KW"/>
</dbReference>
<dbReference type="InterPro" id="IPR036249">
    <property type="entry name" value="Thioredoxin-like_sf"/>
</dbReference>
<evidence type="ECO:0000313" key="2">
    <source>
        <dbReference type="EMBL" id="AQZ52311.1"/>
    </source>
</evidence>
<dbReference type="GO" id="GO:0016491">
    <property type="term" value="F:oxidoreductase activity"/>
    <property type="evidence" value="ECO:0007669"/>
    <property type="project" value="InterPro"/>
</dbReference>
<dbReference type="SUPFAM" id="SSF52833">
    <property type="entry name" value="Thioredoxin-like"/>
    <property type="match status" value="1"/>
</dbReference>
<dbReference type="EMBL" id="CP020330">
    <property type="protein sequence ID" value="AQZ52311.1"/>
    <property type="molecule type" value="Genomic_DNA"/>
</dbReference>
<evidence type="ECO:0000259" key="1">
    <source>
        <dbReference type="Pfam" id="PF01323"/>
    </source>
</evidence>
<dbReference type="RefSeq" id="WP_018063305.1">
    <property type="nucleotide sequence ID" value="NZ_AQWH01000002.1"/>
</dbReference>
<name>A0A1U9Z3P0_9HYPH</name>
<dbReference type="CDD" id="cd03024">
    <property type="entry name" value="DsbA_FrnE"/>
    <property type="match status" value="1"/>
</dbReference>
<proteinExistence type="predicted"/>
<evidence type="ECO:0000313" key="3">
    <source>
        <dbReference type="Proteomes" id="UP000191135"/>
    </source>
</evidence>
<dbReference type="Gene3D" id="3.40.30.10">
    <property type="entry name" value="Glutaredoxin"/>
    <property type="match status" value="1"/>
</dbReference>
<organism evidence="2 3">
    <name type="scientific">Martelella mediterranea DSM 17316</name>
    <dbReference type="NCBI Taxonomy" id="1122214"/>
    <lineage>
        <taxon>Bacteria</taxon>
        <taxon>Pseudomonadati</taxon>
        <taxon>Pseudomonadota</taxon>
        <taxon>Alphaproteobacteria</taxon>
        <taxon>Hyphomicrobiales</taxon>
        <taxon>Aurantimonadaceae</taxon>
        <taxon>Martelella</taxon>
    </lineage>
</organism>
<feature type="domain" description="DSBA-like thioredoxin" evidence="1">
    <location>
        <begin position="5"/>
        <end position="208"/>
    </location>
</feature>
<sequence>MSTVTVDAIIDVVCPWCYLGKARLDKAIKSLPENVEVAVQWRPFELDPTVPPEGVDNQAMLAEKLGSAERRDEMHAQITALGKELGIAFHFDRILVRPNTLDAHRLLLWAHTESIAMQNAVVGRLYRANFEEGRNIGDHKVLADIAAEAGMDREMVAKLLESDADTEMVRGEIANAQQMGVTGVPFFVFNGKYAVSGAQPVEVMQQALTQLAAA</sequence>
<keyword evidence="2" id="KW-0413">Isomerase</keyword>
<dbReference type="STRING" id="1122214.Mame_02990"/>
<reference evidence="2 3" key="1">
    <citation type="submission" date="2017-03" db="EMBL/GenBank/DDBJ databases">
        <title>Foreign affairs: Plasmid Transfer between Roseobacters and Rhizobia.</title>
        <authorList>
            <person name="Bartling P."/>
            <person name="Bunk B."/>
            <person name="Overmann J."/>
            <person name="Brinkmann H."/>
            <person name="Petersen J."/>
        </authorList>
    </citation>
    <scope>NUCLEOTIDE SEQUENCE [LARGE SCALE GENOMIC DNA]</scope>
    <source>
        <strain evidence="2 3">MACL11</strain>
    </source>
</reference>
<dbReference type="eggNOG" id="COG2761">
    <property type="taxonomic scope" value="Bacteria"/>
</dbReference>
<protein>
    <submittedName>
        <fullName evidence="2">Protein-disulfide isomerase</fullName>
    </submittedName>
</protein>
<dbReference type="PANTHER" id="PTHR13887">
    <property type="entry name" value="GLUTATHIONE S-TRANSFERASE KAPPA"/>
    <property type="match status" value="1"/>
</dbReference>
<dbReference type="KEGG" id="mmed:Mame_02990"/>
<dbReference type="Pfam" id="PF01323">
    <property type="entry name" value="DSBA"/>
    <property type="match status" value="1"/>
</dbReference>